<keyword evidence="1" id="KW-0175">Coiled coil</keyword>
<evidence type="ECO:0000256" key="1">
    <source>
        <dbReference type="SAM" id="Coils"/>
    </source>
</evidence>
<gene>
    <name evidence="3" type="ORF">R3P38DRAFT_1296223</name>
</gene>
<organism evidence="3 4">
    <name type="scientific">Favolaschia claudopus</name>
    <dbReference type="NCBI Taxonomy" id="2862362"/>
    <lineage>
        <taxon>Eukaryota</taxon>
        <taxon>Fungi</taxon>
        <taxon>Dikarya</taxon>
        <taxon>Basidiomycota</taxon>
        <taxon>Agaricomycotina</taxon>
        <taxon>Agaricomycetes</taxon>
        <taxon>Agaricomycetidae</taxon>
        <taxon>Agaricales</taxon>
        <taxon>Marasmiineae</taxon>
        <taxon>Mycenaceae</taxon>
        <taxon>Favolaschia</taxon>
    </lineage>
</organism>
<evidence type="ECO:0000313" key="3">
    <source>
        <dbReference type="EMBL" id="KAK7018238.1"/>
    </source>
</evidence>
<dbReference type="EMBL" id="JAWWNJ010000046">
    <property type="protein sequence ID" value="KAK7018238.1"/>
    <property type="molecule type" value="Genomic_DNA"/>
</dbReference>
<feature type="coiled-coil region" evidence="1">
    <location>
        <begin position="52"/>
        <end position="121"/>
    </location>
</feature>
<feature type="compositionally biased region" description="Basic residues" evidence="2">
    <location>
        <begin position="233"/>
        <end position="242"/>
    </location>
</feature>
<evidence type="ECO:0000313" key="4">
    <source>
        <dbReference type="Proteomes" id="UP001362999"/>
    </source>
</evidence>
<keyword evidence="4" id="KW-1185">Reference proteome</keyword>
<evidence type="ECO:0000256" key="2">
    <source>
        <dbReference type="SAM" id="MobiDB-lite"/>
    </source>
</evidence>
<comment type="caution">
    <text evidence="3">The sequence shown here is derived from an EMBL/GenBank/DDBJ whole genome shotgun (WGS) entry which is preliminary data.</text>
</comment>
<accession>A0AAW0AX61</accession>
<feature type="compositionally biased region" description="Basic and acidic residues" evidence="2">
    <location>
        <begin position="179"/>
        <end position="198"/>
    </location>
</feature>
<feature type="region of interest" description="Disordered" evidence="2">
    <location>
        <begin position="214"/>
        <end position="242"/>
    </location>
</feature>
<dbReference type="Proteomes" id="UP001362999">
    <property type="component" value="Unassembled WGS sequence"/>
</dbReference>
<protein>
    <submittedName>
        <fullName evidence="3">Uncharacterized protein</fullName>
    </submittedName>
</protein>
<dbReference type="AlphaFoldDB" id="A0AAW0AX61"/>
<reference evidence="3 4" key="1">
    <citation type="journal article" date="2024" name="J Genomics">
        <title>Draft genome sequencing and assembly of Favolaschia claudopus CIRM-BRFM 2984 isolated from oak limbs.</title>
        <authorList>
            <person name="Navarro D."/>
            <person name="Drula E."/>
            <person name="Chaduli D."/>
            <person name="Cazenave R."/>
            <person name="Ahrendt S."/>
            <person name="Wang J."/>
            <person name="Lipzen A."/>
            <person name="Daum C."/>
            <person name="Barry K."/>
            <person name="Grigoriev I.V."/>
            <person name="Favel A."/>
            <person name="Rosso M.N."/>
            <person name="Martin F."/>
        </authorList>
    </citation>
    <scope>NUCLEOTIDE SEQUENCE [LARGE SCALE GENOMIC DNA]</scope>
    <source>
        <strain evidence="3 4">CIRM-BRFM 2984</strain>
    </source>
</reference>
<feature type="region of interest" description="Disordered" evidence="2">
    <location>
        <begin position="179"/>
        <end position="200"/>
    </location>
</feature>
<proteinExistence type="predicted"/>
<sequence>MSLRPALHAESLFASAPSLHSRAPHSPTARCSLLTSWIVRAMKTEPMDNDPMAAFARAMAQAQNAIATERQEKIQARTALLESHRERRALADELARTEASNDRLRTQNAELSKRCDDLALKHDIAKSTAEARHGRIKYLMERVALIETSRRGERTGLDAEHAELEKLQKAVKEDQAALKTEKARVTREKNKFAKEQEASRSAFAGIKRKIEDWEGQFAQDAHKDDGNEPGGSSRRKRQRTGT</sequence>
<name>A0AAW0AX61_9AGAR</name>